<evidence type="ECO:0000256" key="1">
    <source>
        <dbReference type="SAM" id="Coils"/>
    </source>
</evidence>
<feature type="coiled-coil region" evidence="1">
    <location>
        <begin position="5"/>
        <end position="32"/>
    </location>
</feature>
<proteinExistence type="predicted"/>
<dbReference type="Proteomes" id="UP000183967">
    <property type="component" value="Unassembled WGS sequence"/>
</dbReference>
<dbReference type="OrthoDB" id="1951453at2"/>
<keyword evidence="3" id="KW-1185">Reference proteome</keyword>
<evidence type="ECO:0008006" key="4">
    <source>
        <dbReference type="Google" id="ProtNLM"/>
    </source>
</evidence>
<keyword evidence="1" id="KW-0175">Coiled coil</keyword>
<protein>
    <recommendedName>
        <fullName evidence="4">Winged helix DNA-binding domain-containing protein</fullName>
    </recommendedName>
</protein>
<reference evidence="3" key="1">
    <citation type="submission" date="2016-11" db="EMBL/GenBank/DDBJ databases">
        <authorList>
            <person name="Varghese N."/>
            <person name="Submissions S."/>
        </authorList>
    </citation>
    <scope>NUCLEOTIDE SEQUENCE [LARGE SCALE GENOMIC DNA]</scope>
    <source>
        <strain evidence="3">DSM 13643</strain>
    </source>
</reference>
<dbReference type="RefSeq" id="WP_073194415.1">
    <property type="nucleotide sequence ID" value="NZ_FQXO01000004.1"/>
</dbReference>
<name>A0A1M5R385_9FIRM</name>
<dbReference type="AlphaFoldDB" id="A0A1M5R385"/>
<gene>
    <name evidence="2" type="ORF">SAMN02745135_00045</name>
</gene>
<dbReference type="EMBL" id="FQXO01000004">
    <property type="protein sequence ID" value="SHH20459.1"/>
    <property type="molecule type" value="Genomic_DNA"/>
</dbReference>
<sequence length="251" mass="29329">MNSEAYKIRSEINRLKARLKEIDEELMSEEEKAVMCASNVCGQDVVLDTLQTLCRERGLENIAVMACWQKGMGKKSRWYSTTITPSFLPYLIRDVDTLIKYLKPLMNYNALKILEYISIKSESIGTLELAEKLHIPIDDIEKELINLSKNNFIKQEDGKWELTLKGWQTYIVLSHLAYNYEWKLETEKALKIAEAFKSVLNKEWGEPLNMTYDEVMKKLSMSKWLEKLYKQGIKDSDIEKAVYENNYLQEA</sequence>
<evidence type="ECO:0000313" key="2">
    <source>
        <dbReference type="EMBL" id="SHH20459.1"/>
    </source>
</evidence>
<accession>A0A1M5R385</accession>
<evidence type="ECO:0000313" key="3">
    <source>
        <dbReference type="Proteomes" id="UP000183967"/>
    </source>
</evidence>
<organism evidence="2 3">
    <name type="scientific">Caloranaerobacter azorensis DSM 13643</name>
    <dbReference type="NCBI Taxonomy" id="1121264"/>
    <lineage>
        <taxon>Bacteria</taxon>
        <taxon>Bacillati</taxon>
        <taxon>Bacillota</taxon>
        <taxon>Tissierellia</taxon>
        <taxon>Tissierellales</taxon>
        <taxon>Thermohalobacteraceae</taxon>
        <taxon>Caloranaerobacter</taxon>
    </lineage>
</organism>